<evidence type="ECO:0000313" key="8">
    <source>
        <dbReference type="Proteomes" id="UP001498771"/>
    </source>
</evidence>
<evidence type="ECO:0000256" key="4">
    <source>
        <dbReference type="RuleBase" id="RU362121"/>
    </source>
</evidence>
<dbReference type="PROSITE" id="PS00191">
    <property type="entry name" value="CYTOCHROME_B5_1"/>
    <property type="match status" value="1"/>
</dbReference>
<keyword evidence="1 4" id="KW-0349">Heme</keyword>
<dbReference type="GeneID" id="90035190"/>
<feature type="domain" description="Cytochrome b5 heme-binding" evidence="6">
    <location>
        <begin position="215"/>
        <end position="291"/>
    </location>
</feature>
<evidence type="ECO:0000256" key="3">
    <source>
        <dbReference type="ARBA" id="ARBA00023004"/>
    </source>
</evidence>
<proteinExistence type="inferred from homology"/>
<dbReference type="RefSeq" id="XP_064768938.1">
    <property type="nucleotide sequence ID" value="XM_064909678.1"/>
</dbReference>
<evidence type="ECO:0000313" key="7">
    <source>
        <dbReference type="EMBL" id="KAK7205905.1"/>
    </source>
</evidence>
<name>A0ABR1F7U7_9ASCO</name>
<comment type="similarity">
    <text evidence="4">Belongs to the cytochrome b5 family.</text>
</comment>
<feature type="compositionally biased region" description="Acidic residues" evidence="5">
    <location>
        <begin position="35"/>
        <end position="52"/>
    </location>
</feature>
<dbReference type="Pfam" id="PF00173">
    <property type="entry name" value="Cyt-b5"/>
    <property type="match status" value="1"/>
</dbReference>
<organism evidence="7 8">
    <name type="scientific">Myxozyma melibiosi</name>
    <dbReference type="NCBI Taxonomy" id="54550"/>
    <lineage>
        <taxon>Eukaryota</taxon>
        <taxon>Fungi</taxon>
        <taxon>Dikarya</taxon>
        <taxon>Ascomycota</taxon>
        <taxon>Saccharomycotina</taxon>
        <taxon>Lipomycetes</taxon>
        <taxon>Lipomycetales</taxon>
        <taxon>Lipomycetaceae</taxon>
        <taxon>Myxozyma</taxon>
    </lineage>
</organism>
<accession>A0ABR1F7U7</accession>
<comment type="caution">
    <text evidence="7">The sequence shown here is derived from an EMBL/GenBank/DDBJ whole genome shotgun (WGS) entry which is preliminary data.</text>
</comment>
<dbReference type="PANTHER" id="PTHR46237">
    <property type="entry name" value="CYTOCHROME B5 REDUCTASE 4 FAMILY MEMBER"/>
    <property type="match status" value="1"/>
</dbReference>
<dbReference type="EMBL" id="JBBJBU010000004">
    <property type="protein sequence ID" value="KAK7205905.1"/>
    <property type="molecule type" value="Genomic_DNA"/>
</dbReference>
<dbReference type="SMART" id="SM01117">
    <property type="entry name" value="Cyt-b5"/>
    <property type="match status" value="1"/>
</dbReference>
<gene>
    <name evidence="7" type="ORF">BZA70DRAFT_147287</name>
</gene>
<keyword evidence="8" id="KW-1185">Reference proteome</keyword>
<reference evidence="7 8" key="1">
    <citation type="submission" date="2024-03" db="EMBL/GenBank/DDBJ databases">
        <title>Genome-scale model development and genomic sequencing of the oleaginous clade Lipomyces.</title>
        <authorList>
            <consortium name="Lawrence Berkeley National Laboratory"/>
            <person name="Czajka J.J."/>
            <person name="Han Y."/>
            <person name="Kim J."/>
            <person name="Mondo S.J."/>
            <person name="Hofstad B.A."/>
            <person name="Robles A."/>
            <person name="Haridas S."/>
            <person name="Riley R."/>
            <person name="LaButti K."/>
            <person name="Pangilinan J."/>
            <person name="Andreopoulos W."/>
            <person name="Lipzen A."/>
            <person name="Yan J."/>
            <person name="Wang M."/>
            <person name="Ng V."/>
            <person name="Grigoriev I.V."/>
            <person name="Spatafora J.W."/>
            <person name="Magnuson J.K."/>
            <person name="Baker S.E."/>
            <person name="Pomraning K.R."/>
        </authorList>
    </citation>
    <scope>NUCLEOTIDE SEQUENCE [LARGE SCALE GENOMIC DNA]</scope>
    <source>
        <strain evidence="7 8">Phaff 52-87</strain>
    </source>
</reference>
<dbReference type="Proteomes" id="UP001498771">
    <property type="component" value="Unassembled WGS sequence"/>
</dbReference>
<keyword evidence="2 4" id="KW-0479">Metal-binding</keyword>
<feature type="compositionally biased region" description="Polar residues" evidence="5">
    <location>
        <begin position="123"/>
        <end position="138"/>
    </location>
</feature>
<dbReference type="SUPFAM" id="SSF55856">
    <property type="entry name" value="Cytochrome b5-like heme/steroid binding domain"/>
    <property type="match status" value="1"/>
</dbReference>
<dbReference type="InterPro" id="IPR036400">
    <property type="entry name" value="Cyt_B5-like_heme/steroid_sf"/>
</dbReference>
<feature type="compositionally biased region" description="Basic and acidic residues" evidence="5">
    <location>
        <begin position="12"/>
        <end position="28"/>
    </location>
</feature>
<evidence type="ECO:0000256" key="1">
    <source>
        <dbReference type="ARBA" id="ARBA00022617"/>
    </source>
</evidence>
<feature type="compositionally biased region" description="Polar residues" evidence="5">
    <location>
        <begin position="99"/>
        <end position="111"/>
    </location>
</feature>
<feature type="compositionally biased region" description="Low complexity" evidence="5">
    <location>
        <begin position="157"/>
        <end position="177"/>
    </location>
</feature>
<dbReference type="PANTHER" id="PTHR46237:SF1">
    <property type="entry name" value="CYTOCHROME B5 REDUCTASE 4"/>
    <property type="match status" value="1"/>
</dbReference>
<feature type="compositionally biased region" description="Polar residues" evidence="5">
    <location>
        <begin position="145"/>
        <end position="155"/>
    </location>
</feature>
<evidence type="ECO:0000256" key="2">
    <source>
        <dbReference type="ARBA" id="ARBA00022723"/>
    </source>
</evidence>
<sequence length="296" mass="31920">MASLWRSIVESIRPEQSESTDQVDREAPEANEQNDNQEEQADDSSEEVDIIADDQTPPPFPALNSAQRASAVGEARVVDSPRDQGQSPARAMGPPSLTPAPQRNPQASARTARQGPPGRLAPATSSTSGLGSQPSNGSRPLPVFNFSNVTPSARSRPTPQSSSSLPAPTTAPSSLAQARRKREKVALEPGYSQLDWANLKNSGKDLSGRPPGVPPVRITLEELKKHSKPEDAWTALGGKVYNLTPYLRFHPGGVKETMRCAGKDGTHLFNITHMWVNYDRMLANCFIGYLVPPGVN</sequence>
<evidence type="ECO:0000256" key="5">
    <source>
        <dbReference type="SAM" id="MobiDB-lite"/>
    </source>
</evidence>
<dbReference type="InterPro" id="IPR051872">
    <property type="entry name" value="Cytochrome_b5/Flavoprotein_Rdt"/>
</dbReference>
<dbReference type="Gene3D" id="3.10.120.10">
    <property type="entry name" value="Cytochrome b5-like heme/steroid binding domain"/>
    <property type="match status" value="1"/>
</dbReference>
<dbReference type="InterPro" id="IPR001199">
    <property type="entry name" value="Cyt_B5-like_heme/steroid-bd"/>
</dbReference>
<protein>
    <recommendedName>
        <fullName evidence="6">Cytochrome b5 heme-binding domain-containing protein</fullName>
    </recommendedName>
</protein>
<dbReference type="PROSITE" id="PS50255">
    <property type="entry name" value="CYTOCHROME_B5_2"/>
    <property type="match status" value="1"/>
</dbReference>
<keyword evidence="3 4" id="KW-0408">Iron</keyword>
<evidence type="ECO:0000259" key="6">
    <source>
        <dbReference type="PROSITE" id="PS50255"/>
    </source>
</evidence>
<feature type="region of interest" description="Disordered" evidence="5">
    <location>
        <begin position="1"/>
        <end position="187"/>
    </location>
</feature>
<dbReference type="InterPro" id="IPR018506">
    <property type="entry name" value="Cyt_B5_heme-BS"/>
</dbReference>